<protein>
    <recommendedName>
        <fullName evidence="2">protein-tyrosine-phosphatase</fullName>
        <ecNumber evidence="2">3.1.3.48</ecNumber>
    </recommendedName>
</protein>
<dbReference type="Gene3D" id="3.40.50.2300">
    <property type="match status" value="1"/>
</dbReference>
<evidence type="ECO:0000259" key="6">
    <source>
        <dbReference type="SMART" id="SM00226"/>
    </source>
</evidence>
<dbReference type="SUPFAM" id="SSF52788">
    <property type="entry name" value="Phosphotyrosine protein phosphatases I"/>
    <property type="match status" value="1"/>
</dbReference>
<feature type="active site" description="Nucleophile" evidence="5">
    <location>
        <position position="7"/>
    </location>
</feature>
<dbReference type="SMART" id="SM00226">
    <property type="entry name" value="LMWPc"/>
    <property type="match status" value="1"/>
</dbReference>
<dbReference type="Pfam" id="PF01451">
    <property type="entry name" value="LMWPc"/>
    <property type="match status" value="1"/>
</dbReference>
<evidence type="ECO:0000313" key="8">
    <source>
        <dbReference type="Proteomes" id="UP000023703"/>
    </source>
</evidence>
<dbReference type="STRING" id="1404245.CGLY_14785"/>
<dbReference type="InterPro" id="IPR023485">
    <property type="entry name" value="Ptyr_pPase"/>
</dbReference>
<evidence type="ECO:0000256" key="3">
    <source>
        <dbReference type="ARBA" id="ARBA00022801"/>
    </source>
</evidence>
<keyword evidence="4" id="KW-0904">Protein phosphatase</keyword>
<dbReference type="InterPro" id="IPR017867">
    <property type="entry name" value="Tyr_phospatase_low_mol_wt"/>
</dbReference>
<dbReference type="KEGG" id="cgy:CGLY_14785"/>
<dbReference type="EMBL" id="CP006842">
    <property type="protein sequence ID" value="AHW65393.1"/>
    <property type="molecule type" value="Genomic_DNA"/>
</dbReference>
<comment type="similarity">
    <text evidence="1">Belongs to the low molecular weight phosphotyrosine protein phosphatase family.</text>
</comment>
<feature type="domain" description="Phosphotyrosine protein phosphatase I" evidence="6">
    <location>
        <begin position="1"/>
        <end position="171"/>
    </location>
</feature>
<dbReference type="AlphaFoldDB" id="X5DQ94"/>
<sequence length="174" mass="19040">MKILIVCTGNICRSPAAAYLLREAIPAASGSTSGTVTVTSAGTAGMSGYPMDPRSLKYLSDHGVDGSGFTARRVNRRVLQDVDLVIGLEKTHVDHCLRLAPALLKRTFRLHQLAEWHRSGDLTSLTQLPHLRHQLPRILHDHRDPVGFTSTEEYTALLDAIADDIRALATLVTH</sequence>
<feature type="active site" description="Nucleophile" evidence="5">
    <location>
        <position position="13"/>
    </location>
</feature>
<evidence type="ECO:0000256" key="2">
    <source>
        <dbReference type="ARBA" id="ARBA00013064"/>
    </source>
</evidence>
<dbReference type="RefSeq" id="WP_038550414.1">
    <property type="nucleotide sequence ID" value="NZ_CP006842.1"/>
</dbReference>
<evidence type="ECO:0000256" key="1">
    <source>
        <dbReference type="ARBA" id="ARBA00011063"/>
    </source>
</evidence>
<evidence type="ECO:0000313" key="7">
    <source>
        <dbReference type="EMBL" id="AHW65393.1"/>
    </source>
</evidence>
<evidence type="ECO:0000256" key="5">
    <source>
        <dbReference type="PIRSR" id="PIRSR617867-1"/>
    </source>
</evidence>
<proteinExistence type="inferred from homology"/>
<dbReference type="GO" id="GO:0004725">
    <property type="term" value="F:protein tyrosine phosphatase activity"/>
    <property type="evidence" value="ECO:0007669"/>
    <property type="project" value="UniProtKB-EC"/>
</dbReference>
<dbReference type="InterPro" id="IPR036196">
    <property type="entry name" value="Ptyr_pPase_sf"/>
</dbReference>
<reference evidence="7 8" key="1">
    <citation type="journal article" date="2015" name="Int. J. Syst. Evol. Microbiol.">
        <title>Revisiting Corynebacterium glyciniphilum (ex Kubota et al., 1972) sp. nov., nom. rev., isolated from putrefied banana.</title>
        <authorList>
            <person name="Al-Dilaimi A."/>
            <person name="Bednarz H."/>
            <person name="Lomker A."/>
            <person name="Niehaus K."/>
            <person name="Kalinowski J."/>
            <person name="Ruckert C."/>
        </authorList>
    </citation>
    <scope>NUCLEOTIDE SEQUENCE [LARGE SCALE GENOMIC DNA]</scope>
    <source>
        <strain evidence="7">AJ 3170</strain>
    </source>
</reference>
<dbReference type="Proteomes" id="UP000023703">
    <property type="component" value="Chromosome"/>
</dbReference>
<dbReference type="OrthoDB" id="9784339at2"/>
<name>X5DQ94_9CORY</name>
<dbReference type="EC" id="3.1.3.48" evidence="2"/>
<dbReference type="HOGENOM" id="CLU_071415_1_0_11"/>
<keyword evidence="8" id="KW-1185">Reference proteome</keyword>
<organism evidence="7 8">
    <name type="scientific">Corynebacterium glyciniphilum AJ 3170</name>
    <dbReference type="NCBI Taxonomy" id="1404245"/>
    <lineage>
        <taxon>Bacteria</taxon>
        <taxon>Bacillati</taxon>
        <taxon>Actinomycetota</taxon>
        <taxon>Actinomycetes</taxon>
        <taxon>Mycobacteriales</taxon>
        <taxon>Corynebacteriaceae</taxon>
        <taxon>Corynebacterium</taxon>
    </lineage>
</organism>
<gene>
    <name evidence="7" type="ORF">CGLY_14785</name>
</gene>
<evidence type="ECO:0000256" key="4">
    <source>
        <dbReference type="ARBA" id="ARBA00022912"/>
    </source>
</evidence>
<accession>X5DQ94</accession>
<dbReference type="PRINTS" id="PR00719">
    <property type="entry name" value="LMWPTPASE"/>
</dbReference>
<dbReference type="InterPro" id="IPR050438">
    <property type="entry name" value="LMW_PTPase"/>
</dbReference>
<dbReference type="PANTHER" id="PTHR11717">
    <property type="entry name" value="LOW MOLECULAR WEIGHT PROTEIN TYROSINE PHOSPHATASE"/>
    <property type="match status" value="1"/>
</dbReference>
<keyword evidence="3" id="KW-0378">Hydrolase</keyword>
<dbReference type="eggNOG" id="COG0394">
    <property type="taxonomic scope" value="Bacteria"/>
</dbReference>
<dbReference type="PANTHER" id="PTHR11717:SF7">
    <property type="entry name" value="LOW MOLECULAR WEIGHT PHOSPHOTYROSINE PROTEIN PHOSPHATASE"/>
    <property type="match status" value="1"/>
</dbReference>